<dbReference type="Gene3D" id="1.10.1740.100">
    <property type="entry name" value="Set2, Rpb1 interacting domain"/>
    <property type="match status" value="1"/>
</dbReference>
<dbReference type="InterPro" id="IPR038190">
    <property type="entry name" value="SRI_sf"/>
</dbReference>
<proteinExistence type="predicted"/>
<dbReference type="Proteomes" id="UP000645828">
    <property type="component" value="Unassembled WGS sequence"/>
</dbReference>
<dbReference type="PANTHER" id="PTHR46711">
    <property type="entry name" value="HISTONE-LYSINE N-METHYLTRANSFERASE SETD2"/>
    <property type="match status" value="1"/>
</dbReference>
<dbReference type="Pfam" id="PF08236">
    <property type="entry name" value="SRI"/>
    <property type="match status" value="1"/>
</dbReference>
<reference evidence="5" key="1">
    <citation type="submission" date="2020-12" db="EMBL/GenBank/DDBJ databases">
        <authorList>
            <consortium name="Molecular Ecology Group"/>
        </authorList>
    </citation>
    <scope>NUCLEOTIDE SEQUENCE</scope>
    <source>
        <strain evidence="5">TBG_1078</strain>
    </source>
</reference>
<accession>A0A811YF87</accession>
<dbReference type="GO" id="GO:0005694">
    <property type="term" value="C:chromosome"/>
    <property type="evidence" value="ECO:0007669"/>
    <property type="project" value="InterPro"/>
</dbReference>
<evidence type="ECO:0000259" key="4">
    <source>
        <dbReference type="Pfam" id="PF08236"/>
    </source>
</evidence>
<gene>
    <name evidence="5" type="ORF">NYPRO_LOCUS8004</name>
</gene>
<protein>
    <submittedName>
        <fullName evidence="5">(raccoon dog) hypothetical protein</fullName>
    </submittedName>
</protein>
<dbReference type="GO" id="GO:0005634">
    <property type="term" value="C:nucleus"/>
    <property type="evidence" value="ECO:0007669"/>
    <property type="project" value="TreeGrafter"/>
</dbReference>
<comment type="subcellular location">
    <subcellularLocation>
        <location evidence="1">Nucleus</location>
    </subcellularLocation>
</comment>
<dbReference type="EMBL" id="CAJHUB010000675">
    <property type="protein sequence ID" value="CAD7675209.1"/>
    <property type="molecule type" value="Genomic_DNA"/>
</dbReference>
<dbReference type="GO" id="GO:0006355">
    <property type="term" value="P:regulation of DNA-templated transcription"/>
    <property type="evidence" value="ECO:0007669"/>
    <property type="project" value="InterPro"/>
</dbReference>
<dbReference type="AlphaFoldDB" id="A0A811YF87"/>
<evidence type="ECO:0000313" key="5">
    <source>
        <dbReference type="EMBL" id="CAD7675209.1"/>
    </source>
</evidence>
<dbReference type="PANTHER" id="PTHR46711:SF1">
    <property type="entry name" value="HISTONE-LYSINE N-METHYLTRANSFERASE SETD2"/>
    <property type="match status" value="1"/>
</dbReference>
<keyword evidence="2" id="KW-0539">Nucleus</keyword>
<evidence type="ECO:0000256" key="1">
    <source>
        <dbReference type="ARBA" id="ARBA00004123"/>
    </source>
</evidence>
<evidence type="ECO:0000256" key="3">
    <source>
        <dbReference type="SAM" id="MobiDB-lite"/>
    </source>
</evidence>
<dbReference type="GO" id="GO:0046975">
    <property type="term" value="F:histone H3K36 methyltransferase activity"/>
    <property type="evidence" value="ECO:0007669"/>
    <property type="project" value="InterPro"/>
</dbReference>
<feature type="domain" description="Set2 Rpb1 interacting" evidence="4">
    <location>
        <begin position="322"/>
        <end position="360"/>
    </location>
</feature>
<comment type="caution">
    <text evidence="5">The sequence shown here is derived from an EMBL/GenBank/DDBJ whole genome shotgun (WGS) entry which is preliminary data.</text>
</comment>
<feature type="region of interest" description="Disordered" evidence="3">
    <location>
        <begin position="26"/>
        <end position="95"/>
    </location>
</feature>
<evidence type="ECO:0000256" key="2">
    <source>
        <dbReference type="ARBA" id="ARBA00023242"/>
    </source>
</evidence>
<evidence type="ECO:0000313" key="6">
    <source>
        <dbReference type="Proteomes" id="UP000645828"/>
    </source>
</evidence>
<name>A0A811YF87_NYCPR</name>
<keyword evidence="6" id="KW-1185">Reference proteome</keyword>
<organism evidence="5 6">
    <name type="scientific">Nyctereutes procyonoides</name>
    <name type="common">Raccoon dog</name>
    <name type="synonym">Canis procyonoides</name>
    <dbReference type="NCBI Taxonomy" id="34880"/>
    <lineage>
        <taxon>Eukaryota</taxon>
        <taxon>Metazoa</taxon>
        <taxon>Chordata</taxon>
        <taxon>Craniata</taxon>
        <taxon>Vertebrata</taxon>
        <taxon>Euteleostomi</taxon>
        <taxon>Mammalia</taxon>
        <taxon>Eutheria</taxon>
        <taxon>Laurasiatheria</taxon>
        <taxon>Carnivora</taxon>
        <taxon>Caniformia</taxon>
        <taxon>Canidae</taxon>
        <taxon>Nyctereutes</taxon>
    </lineage>
</organism>
<dbReference type="InterPro" id="IPR013257">
    <property type="entry name" value="SRI"/>
</dbReference>
<sequence>MAAFYANTKTSNFPFKVRSSNTEVYSIPKKRQTEKENRINGKGGDAVGFRDRTAAAKTPNRSREIDPDKQTLKRGKETKGVGLTGGSETQQTLGMMSPQPPDSLAYNALIIPLLATPQVTPCRPAWIPTDPVCAPALYDHSQSLMEHCIEPLIAPPHVPVVPHVYVPQGIVWFTKTAASPSCQYQSQAQFRDRIILGMQTNSPSMFSSRALLQSQTTAYYQGQSCPTIYGGTSPYSLYLQYIQRQQIFTAHTQGGMVQPTAAMTTIVATGYLEHESEMDLGAQKYDENPMKTSKEPKAPEPGQDALVHCLGLEPYQKPDCGLTHGVMTKGLRYCKNPEDLECNENEKHKTTEYVKKHRRKTELFTNPK</sequence>
<dbReference type="InterPro" id="IPR042294">
    <property type="entry name" value="SETD2_animal"/>
</dbReference>
<feature type="compositionally biased region" description="Basic and acidic residues" evidence="3">
    <location>
        <begin position="61"/>
        <end position="79"/>
    </location>
</feature>